<evidence type="ECO:0008006" key="4">
    <source>
        <dbReference type="Google" id="ProtNLM"/>
    </source>
</evidence>
<dbReference type="RefSeq" id="WP_004924954.1">
    <property type="nucleotide sequence ID" value="NC_017731.1"/>
</dbReference>
<gene>
    <name evidence="2" type="ordered locus">S70_14875</name>
</gene>
<sequence length="147" mass="17254">MRRVGEQRGNIALVMVIVLMTMGLLLLKTLHFYQDNARDEFFREKNYIEAFNQAESALAWGLKQSWRLTTYRGANWQCQRPPTQTWVSCIKHYKSGQFVLSGKGLYKGRHYVTVYRWVAPISKTQKVRPRIKGWLDYCPVNQKGFCS</sequence>
<dbReference type="OrthoDB" id="7059963at2"/>
<name>A0A140NPH9_PROSM</name>
<evidence type="ECO:0000256" key="1">
    <source>
        <dbReference type="SAM" id="Phobius"/>
    </source>
</evidence>
<dbReference type="InterPro" id="IPR019652">
    <property type="entry name" value="DUF2509"/>
</dbReference>
<accession>A0A140NPH9</accession>
<dbReference type="AlphaFoldDB" id="A0A140NPH9"/>
<dbReference type="PATRIC" id="fig|1157951.4.peg.2995"/>
<protein>
    <recommendedName>
        <fullName evidence="4">DUF2509 family protein</fullName>
    </recommendedName>
</protein>
<keyword evidence="1" id="KW-1133">Transmembrane helix</keyword>
<feature type="transmembrane region" description="Helical" evidence="1">
    <location>
        <begin position="12"/>
        <end position="33"/>
    </location>
</feature>
<organism evidence="2 3">
    <name type="scientific">Providencia stuartii (strain MRSN 2154)</name>
    <dbReference type="NCBI Taxonomy" id="1157951"/>
    <lineage>
        <taxon>Bacteria</taxon>
        <taxon>Pseudomonadati</taxon>
        <taxon>Pseudomonadota</taxon>
        <taxon>Gammaproteobacteria</taxon>
        <taxon>Enterobacterales</taxon>
        <taxon>Morganellaceae</taxon>
        <taxon>Providencia</taxon>
    </lineage>
</organism>
<dbReference type="EMBL" id="CP003488">
    <property type="protein sequence ID" value="AFH94801.1"/>
    <property type="molecule type" value="Genomic_DNA"/>
</dbReference>
<dbReference type="Proteomes" id="UP000005012">
    <property type="component" value="Chromosome"/>
</dbReference>
<dbReference type="Pfam" id="PF10713">
    <property type="entry name" value="DUF2509"/>
    <property type="match status" value="1"/>
</dbReference>
<dbReference type="KEGG" id="psi:S70_14875"/>
<keyword evidence="1" id="KW-0812">Transmembrane</keyword>
<evidence type="ECO:0000313" key="2">
    <source>
        <dbReference type="EMBL" id="AFH94801.1"/>
    </source>
</evidence>
<proteinExistence type="predicted"/>
<dbReference type="HOGENOM" id="CLU_140267_0_0_6"/>
<dbReference type="GeneID" id="93520472"/>
<keyword evidence="1" id="KW-0472">Membrane</keyword>
<evidence type="ECO:0000313" key="3">
    <source>
        <dbReference type="Proteomes" id="UP000005012"/>
    </source>
</evidence>
<reference evidence="2 3" key="1">
    <citation type="journal article" date="2012" name="J. Bacteriol.">
        <title>Complete Genome Sequence of Providencia stuartii Clinical Isolate MRSN 2154.</title>
        <authorList>
            <person name="Clifford R.J."/>
            <person name="Hang J."/>
            <person name="Riley M.C."/>
            <person name="Onmus-Leone F."/>
            <person name="Kuschner R.A."/>
            <person name="Lesho E.P."/>
            <person name="Waterman P.E."/>
        </authorList>
    </citation>
    <scope>NUCLEOTIDE SEQUENCE [LARGE SCALE GENOMIC DNA]</scope>
    <source>
        <strain evidence="2 3">MRSN 2154</strain>
    </source>
</reference>
<reference evidence="3" key="2">
    <citation type="submission" date="2012-04" db="EMBL/GenBank/DDBJ databases">
        <title>Complete genome sequence of Providencia stuartii clinical isolate MRSN 2154.</title>
        <authorList>
            <person name="Clifford R.J."/>
            <person name="Hang J."/>
            <person name="Riley M.C."/>
            <person name="Onmus-Leone F."/>
            <person name="Kuschner R.A."/>
            <person name="Lesho E.P."/>
            <person name="Waterman P.E."/>
        </authorList>
    </citation>
    <scope>NUCLEOTIDE SEQUENCE [LARGE SCALE GENOMIC DNA]</scope>
    <source>
        <strain evidence="3">MRSN 2154</strain>
    </source>
</reference>